<dbReference type="EMBL" id="AJWK01001131">
    <property type="status" value="NOT_ANNOTATED_CDS"/>
    <property type="molecule type" value="Genomic_DNA"/>
</dbReference>
<evidence type="ECO:0000313" key="3">
    <source>
        <dbReference type="EnsemblMetazoa" id="LLOJ000296-PA"/>
    </source>
</evidence>
<dbReference type="EnsemblMetazoa" id="LLOJ000296-RA">
    <property type="protein sequence ID" value="LLOJ000296-PA"/>
    <property type="gene ID" value="LLOJ000296"/>
</dbReference>
<dbReference type="EMBL" id="AJWK01001132">
    <property type="status" value="NOT_ANNOTATED_CDS"/>
    <property type="molecule type" value="Genomic_DNA"/>
</dbReference>
<evidence type="ECO:0000256" key="2">
    <source>
        <dbReference type="SAM" id="SignalP"/>
    </source>
</evidence>
<feature type="region of interest" description="Disordered" evidence="1">
    <location>
        <begin position="93"/>
        <end position="114"/>
    </location>
</feature>
<evidence type="ECO:0000256" key="1">
    <source>
        <dbReference type="SAM" id="MobiDB-lite"/>
    </source>
</evidence>
<dbReference type="VEuPathDB" id="VectorBase:LLONM1_005380"/>
<protein>
    <recommendedName>
        <fullName evidence="5">Secreted protein</fullName>
    </recommendedName>
</protein>
<keyword evidence="4" id="KW-1185">Reference proteome</keyword>
<dbReference type="AlphaFoldDB" id="A0A1B0C8M4"/>
<sequence length="114" mass="12086">MFTASIYVLSLAAILCHGFSSPNVSKSLNPTAQHDATPRAEALSSSGSAPPEQADLPVFPHRSDAVYFIVAAVGGARTWSRILGRTLLDMGPPFSSPQGPPLRPIYVDLPQNGR</sequence>
<feature type="chain" id="PRO_5008405484" description="Secreted protein" evidence="2">
    <location>
        <begin position="19"/>
        <end position="114"/>
    </location>
</feature>
<reference evidence="3" key="1">
    <citation type="submission" date="2020-05" db="UniProtKB">
        <authorList>
            <consortium name="EnsemblMetazoa"/>
        </authorList>
    </citation>
    <scope>IDENTIFICATION</scope>
    <source>
        <strain evidence="3">Jacobina</strain>
    </source>
</reference>
<feature type="signal peptide" evidence="2">
    <location>
        <begin position="1"/>
        <end position="18"/>
    </location>
</feature>
<name>A0A1B0C8M4_LUTLO</name>
<feature type="compositionally biased region" description="Pro residues" evidence="1">
    <location>
        <begin position="94"/>
        <end position="103"/>
    </location>
</feature>
<dbReference type="EMBL" id="AJWK01001133">
    <property type="status" value="NOT_ANNOTATED_CDS"/>
    <property type="molecule type" value="Genomic_DNA"/>
</dbReference>
<evidence type="ECO:0000313" key="4">
    <source>
        <dbReference type="Proteomes" id="UP000092461"/>
    </source>
</evidence>
<dbReference type="EMBL" id="AJWK01001134">
    <property type="status" value="NOT_ANNOTATED_CDS"/>
    <property type="molecule type" value="Genomic_DNA"/>
</dbReference>
<keyword evidence="2" id="KW-0732">Signal</keyword>
<evidence type="ECO:0008006" key="5">
    <source>
        <dbReference type="Google" id="ProtNLM"/>
    </source>
</evidence>
<dbReference type="Proteomes" id="UP000092461">
    <property type="component" value="Unassembled WGS sequence"/>
</dbReference>
<organism evidence="3 4">
    <name type="scientific">Lutzomyia longipalpis</name>
    <name type="common">Sand fly</name>
    <dbReference type="NCBI Taxonomy" id="7200"/>
    <lineage>
        <taxon>Eukaryota</taxon>
        <taxon>Metazoa</taxon>
        <taxon>Ecdysozoa</taxon>
        <taxon>Arthropoda</taxon>
        <taxon>Hexapoda</taxon>
        <taxon>Insecta</taxon>
        <taxon>Pterygota</taxon>
        <taxon>Neoptera</taxon>
        <taxon>Endopterygota</taxon>
        <taxon>Diptera</taxon>
        <taxon>Nematocera</taxon>
        <taxon>Psychodoidea</taxon>
        <taxon>Psychodidae</taxon>
        <taxon>Lutzomyia</taxon>
        <taxon>Lutzomyia</taxon>
    </lineage>
</organism>
<proteinExistence type="predicted"/>
<accession>A0A1B0C8M4</accession>
<dbReference type="VEuPathDB" id="VectorBase:LLOJ000296"/>
<feature type="region of interest" description="Disordered" evidence="1">
    <location>
        <begin position="26"/>
        <end position="56"/>
    </location>
</feature>